<reference evidence="4 5" key="1">
    <citation type="submission" date="2020-04" db="EMBL/GenBank/DDBJ databases">
        <title>Metagenomic profiling of ammonia- and methane-oxidizing microorganisms in a Dutch drinking water treatment plant.</title>
        <authorList>
            <person name="Poghosyan L."/>
            <person name="Leucker S."/>
        </authorList>
    </citation>
    <scope>NUCLEOTIDE SEQUENCE [LARGE SCALE GENOMIC DNA]</scope>
    <source>
        <strain evidence="4">S-RSF-IL-03</strain>
    </source>
</reference>
<keyword evidence="1 2" id="KW-0732">Signal</keyword>
<dbReference type="InterPro" id="IPR027385">
    <property type="entry name" value="Beta-barrel_OMP"/>
</dbReference>
<evidence type="ECO:0000259" key="3">
    <source>
        <dbReference type="Pfam" id="PF13505"/>
    </source>
</evidence>
<feature type="domain" description="Outer membrane protein beta-barrel" evidence="3">
    <location>
        <begin position="9"/>
        <end position="173"/>
    </location>
</feature>
<dbReference type="EMBL" id="JABFRW010000175">
    <property type="protein sequence ID" value="NOT35131.1"/>
    <property type="molecule type" value="Genomic_DNA"/>
</dbReference>
<dbReference type="Gene3D" id="2.40.160.20">
    <property type="match status" value="1"/>
</dbReference>
<sequence>MKLRSAFLSVVFVAAAAVPASAAGFTGGVNAGFGMPIGDLSDVASTGFNLGLFGEQMMNDHIAIGGEIGLQSYGGNDDFEKDLSSLASENVDFTLRAVPVLAYGKFVLGAQGTALPFLRAGLGLYHLTGKTEGETFDADDSETKFGLNFGGGAAFKVNDSLTWGIDGLYHYILGAASDGSGDESAGSIVTVRGSLAFAFTK</sequence>
<evidence type="ECO:0000313" key="5">
    <source>
        <dbReference type="Proteomes" id="UP000580839"/>
    </source>
</evidence>
<dbReference type="InterPro" id="IPR011250">
    <property type="entry name" value="OMP/PagP_B-barrel"/>
</dbReference>
<feature type="chain" id="PRO_5032579499" evidence="2">
    <location>
        <begin position="23"/>
        <end position="201"/>
    </location>
</feature>
<proteinExistence type="predicted"/>
<feature type="signal peptide" evidence="2">
    <location>
        <begin position="1"/>
        <end position="22"/>
    </location>
</feature>
<dbReference type="SUPFAM" id="SSF56925">
    <property type="entry name" value="OMPA-like"/>
    <property type="match status" value="1"/>
</dbReference>
<evidence type="ECO:0000256" key="2">
    <source>
        <dbReference type="SAM" id="SignalP"/>
    </source>
</evidence>
<protein>
    <submittedName>
        <fullName evidence="4">PorT family protein</fullName>
    </submittedName>
</protein>
<name>A0A849SL23_UNCEI</name>
<dbReference type="Proteomes" id="UP000580839">
    <property type="component" value="Unassembled WGS sequence"/>
</dbReference>
<dbReference type="Pfam" id="PF13505">
    <property type="entry name" value="OMP_b-brl"/>
    <property type="match status" value="1"/>
</dbReference>
<organism evidence="4 5">
    <name type="scientific">Eiseniibacteriota bacterium</name>
    <dbReference type="NCBI Taxonomy" id="2212470"/>
    <lineage>
        <taxon>Bacteria</taxon>
        <taxon>Candidatus Eiseniibacteriota</taxon>
    </lineage>
</organism>
<evidence type="ECO:0000256" key="1">
    <source>
        <dbReference type="ARBA" id="ARBA00022729"/>
    </source>
</evidence>
<dbReference type="AlphaFoldDB" id="A0A849SL23"/>
<comment type="caution">
    <text evidence="4">The sequence shown here is derived from an EMBL/GenBank/DDBJ whole genome shotgun (WGS) entry which is preliminary data.</text>
</comment>
<evidence type="ECO:0000313" key="4">
    <source>
        <dbReference type="EMBL" id="NOT35131.1"/>
    </source>
</evidence>
<gene>
    <name evidence="4" type="ORF">HOP12_13365</name>
</gene>
<accession>A0A849SL23</accession>